<keyword evidence="1" id="KW-0175">Coiled coil</keyword>
<feature type="transmembrane region" description="Helical" evidence="2">
    <location>
        <begin position="171"/>
        <end position="192"/>
    </location>
</feature>
<dbReference type="AlphaFoldDB" id="A0A176RTC8"/>
<evidence type="ECO:0000313" key="3">
    <source>
        <dbReference type="EMBL" id="OAD18999.1"/>
    </source>
</evidence>
<evidence type="ECO:0000256" key="2">
    <source>
        <dbReference type="SAM" id="Phobius"/>
    </source>
</evidence>
<keyword evidence="2" id="KW-0812">Transmembrane</keyword>
<proteinExistence type="predicted"/>
<sequence>MKTAVFFKKGQVYLFVTIIMSSTNQSTVTVKNSTNAEKASATPTVDENKTSLEERLMHLEEAHKITRSQISRLSQAKSEVLRLKIQVEKSAASLAKGHDIHDPQLEITKLGKLIKKKNEEYQTLQKKIVNITKQAQKDSDLFRKQLEEVQDKVKLLEIEKVRLLRGSRDNFLKGILVGLVFSIFIAALAMSAKYVLYF</sequence>
<gene>
    <name evidence="3" type="ORF">THIOM_005387</name>
</gene>
<accession>A0A176RTC8</accession>
<organism evidence="3 4">
    <name type="scientific">Candidatus Thiomargarita nelsonii</name>
    <dbReference type="NCBI Taxonomy" id="1003181"/>
    <lineage>
        <taxon>Bacteria</taxon>
        <taxon>Pseudomonadati</taxon>
        <taxon>Pseudomonadota</taxon>
        <taxon>Gammaproteobacteria</taxon>
        <taxon>Thiotrichales</taxon>
        <taxon>Thiotrichaceae</taxon>
        <taxon>Thiomargarita</taxon>
    </lineage>
</organism>
<evidence type="ECO:0000256" key="1">
    <source>
        <dbReference type="SAM" id="Coils"/>
    </source>
</evidence>
<protein>
    <submittedName>
        <fullName evidence="3">Uncharacterized protein</fullName>
    </submittedName>
</protein>
<reference evidence="3 4" key="1">
    <citation type="submission" date="2016-05" db="EMBL/GenBank/DDBJ databases">
        <title>Single-cell genome of chain-forming Candidatus Thiomargarita nelsonii and comparison to other large sulfur-oxidizing bacteria.</title>
        <authorList>
            <person name="Winkel M."/>
            <person name="Salman V."/>
            <person name="Woyke T."/>
            <person name="Schulz-Vogt H."/>
            <person name="Richter M."/>
            <person name="Flood B."/>
            <person name="Bailey J."/>
            <person name="Amann R."/>
            <person name="Mussmann M."/>
        </authorList>
    </citation>
    <scope>NUCLEOTIDE SEQUENCE [LARGE SCALE GENOMIC DNA]</scope>
    <source>
        <strain evidence="3 4">THI036</strain>
    </source>
</reference>
<name>A0A176RTC8_9GAMM</name>
<keyword evidence="4" id="KW-1185">Reference proteome</keyword>
<comment type="caution">
    <text evidence="3">The sequence shown here is derived from an EMBL/GenBank/DDBJ whole genome shotgun (WGS) entry which is preliminary data.</text>
</comment>
<dbReference type="EMBL" id="LUTY01002990">
    <property type="protein sequence ID" value="OAD18999.1"/>
    <property type="molecule type" value="Genomic_DNA"/>
</dbReference>
<keyword evidence="2" id="KW-0472">Membrane</keyword>
<dbReference type="Proteomes" id="UP000076962">
    <property type="component" value="Unassembled WGS sequence"/>
</dbReference>
<feature type="coiled-coil region" evidence="1">
    <location>
        <begin position="107"/>
        <end position="166"/>
    </location>
</feature>
<keyword evidence="2" id="KW-1133">Transmembrane helix</keyword>
<evidence type="ECO:0000313" key="4">
    <source>
        <dbReference type="Proteomes" id="UP000076962"/>
    </source>
</evidence>